<dbReference type="SMART" id="SM00409">
    <property type="entry name" value="IG"/>
    <property type="match status" value="3"/>
</dbReference>
<dbReference type="PANTHER" id="PTHR45080:SF8">
    <property type="entry name" value="IG-LIKE DOMAIN-CONTAINING PROTEIN"/>
    <property type="match status" value="1"/>
</dbReference>
<evidence type="ECO:0000259" key="3">
    <source>
        <dbReference type="PROSITE" id="PS50835"/>
    </source>
</evidence>
<dbReference type="InterPro" id="IPR013783">
    <property type="entry name" value="Ig-like_fold"/>
</dbReference>
<feature type="domain" description="Ig-like" evidence="3">
    <location>
        <begin position="1157"/>
        <end position="1222"/>
    </location>
</feature>
<dbReference type="PATRIC" id="fig|1492898.3.peg.5079"/>
<dbReference type="InterPro" id="IPR007110">
    <property type="entry name" value="Ig-like_dom"/>
</dbReference>
<dbReference type="InterPro" id="IPR003599">
    <property type="entry name" value="Ig_sub"/>
</dbReference>
<dbReference type="InterPro" id="IPR036179">
    <property type="entry name" value="Ig-like_dom_sf"/>
</dbReference>
<dbReference type="Gene3D" id="2.60.40.10">
    <property type="entry name" value="Immunoglobulins"/>
    <property type="match status" value="4"/>
</dbReference>
<gene>
    <name evidence="4" type="ORF">SY85_23395</name>
</gene>
<dbReference type="SUPFAM" id="SSF48726">
    <property type="entry name" value="Immunoglobulin"/>
    <property type="match status" value="3"/>
</dbReference>
<evidence type="ECO:0000313" key="4">
    <source>
        <dbReference type="EMBL" id="ANE52980.1"/>
    </source>
</evidence>
<reference evidence="4 5" key="2">
    <citation type="journal article" date="2016" name="Int. J. Syst. Evol. Microbiol.">
        <title>Flavisolibacter tropicus sp. nov., isolated from tropical soil.</title>
        <authorList>
            <person name="Lee J.J."/>
            <person name="Kang M.S."/>
            <person name="Kim G.S."/>
            <person name="Lee C.S."/>
            <person name="Lim S."/>
            <person name="Lee J."/>
            <person name="Roh S.H."/>
            <person name="Kang H."/>
            <person name="Ha J.M."/>
            <person name="Bae S."/>
            <person name="Jung H.Y."/>
            <person name="Kim M.K."/>
        </authorList>
    </citation>
    <scope>NUCLEOTIDE SEQUENCE [LARGE SCALE GENOMIC DNA]</scope>
    <source>
        <strain evidence="4 5">LCS9</strain>
    </source>
</reference>
<dbReference type="KEGG" id="fla:SY85_23395"/>
<sequence length="1705" mass="171763">MRNLYPLARRLRIVAKTISSRLSLFFLLFGLSVVSANAQTTRYVNASASGANDGTSWADAYNDLQAALNSAVSGDAIKVAAGTYMPSVDPDGTGVTRKQTFMLKSGVELLGGYNATTGVRDVKANKTILSGDLDNNDVGLTNNTNNAYHVVAAKNLGAATLLDGFTISGGNANNQSTTFLVDGDNGLGGAVYMYGASTNLTINNCVIENNYSINGVVAILRSSSPLVTNCVFSANSATSGGAVQTNSGSGTSSFVNCLFVRNTAAFGSSFDTYGGNISLVNCTFYKNTATVTSSGYEGTVRITSGSTLTMVNSVVWGNTKAGNPDGIAIHSSGGSGTVSYSTMDAAGSGYTGSNNLNTDPAFNNAADPDGADNIWMTADDGLHLRAASPSTNTGNDGGVSIATDIIGAARKQGVVNRGAYETVMPAVTLYVDASASGLNDGTTWTNAYTNLQSALAVAVSGDKVLVAAGTYTPSVDPDGTGVTRKQTFMLKSGVELLGGYNATTGVRDVKANKTILSGDLDNNDVGLTNNTNNAYHVVAAKNLGAATLLDGFTISGGNANNQSTTFLVDGDNGLGGAVYMYGASTNLTINNCVIENNYSINGVVAILRSSSPLVTNCVFSANSATSGGAVQTNSGSGTSSFVNCLFVRNTAAFGSSFDTYGGNISLVNCTFYKNTATVTSSGYEGTVRITSGSTLTMVNSVVWGNTKAGNPDGIAIHSSGGSGTVSYSTMDAAGSGYTGSNNLNTDPAFNNAADPDGADNIWMTADDGLHLNNPSPAADQGDNSAVSGIATDITGATRIQNGTVNMGAYETVVTKTPQTVSFTAGATVTKIYGDAYTVSATASSGLSITYTIISGPATISGSAITFTGTGSVEVKAVQSGNATYDPAEATQTITVIKKAVTVTVDAISKTYGDADPTLTYTNTALVTGDAFTGSLKRDAGESVGTYAINQNDLALNSNYTLTFVGADLTIGARSITIKANDASKFVGETKTFTGNEYSISSGTLATGDAITSVSLSSNGEPAIASAGTYPITVGGAAGIPTSNYNITYVDGTLTVNPCTAITIDIPPADQTVCPGGNVTFTVSATGSGMSYQWLKDGAAISSATSSSYTISSVTAGHAANYSVEVSNGCGTVTSSAATLSVNVSTKITAQPVAKSVCETGPASFSVTATGSNLTYQWYKDGSPISSATSSTLSLSSVSAANAGNYSVEVSGDCGNETSASVALTVLPITAISTDPVSKAVCEGGSVSFSGSATGTGIVYKWQKDGSDISGTFSTSYTIATVTAADAGNYRLVATSACGVATSNAATLTVNSIPATPTVGTSSATTFCVGGSVTLTSSATSGNQWFKDGAVIGGATAQTYIATTGGSYTVQSTVSTCPSPVSAGTTVTVNPIPTAPTISAGGALSFCSGGSVTLTSSVASGNQWYNGSTLLTGETGQTYTATTSGNYNVKVTASGCTSTASASTIVTANVTPATPTISTGSSTTFCSGGSVTLTSSAASGNQWYKDGAAIGGATAQTYTATAGGSYTVKATSGSCTSSASAATVVTVNATPATPVITATGNILTSSATAGNQWYLNGTAITGATNQTHRVQASGLYKVKVTSGACSSTSVDYNFVATRIDNPGTGNGEIFLYPNPVLKTLTVKNAAGHKLLVRIYDGFGKKVHESKLVTSQGSIDVQGLSAGIYQVVVTDQASADSKPFTYTIVKL</sequence>
<accession>A0A172U0Y7</accession>
<dbReference type="SMART" id="SM00710">
    <property type="entry name" value="PbH1"/>
    <property type="match status" value="10"/>
</dbReference>
<dbReference type="NCBIfam" id="NF041518">
    <property type="entry name" value="choice_anch_Q"/>
    <property type="match status" value="1"/>
</dbReference>
<dbReference type="Pfam" id="PF13927">
    <property type="entry name" value="Ig_3"/>
    <property type="match status" value="1"/>
</dbReference>
<dbReference type="OrthoDB" id="8901262at2"/>
<dbReference type="Gene3D" id="2.160.20.10">
    <property type="entry name" value="Single-stranded right-handed beta-helix, Pectin lyase-like"/>
    <property type="match status" value="2"/>
</dbReference>
<dbReference type="Pfam" id="PF18676">
    <property type="entry name" value="MBG_2"/>
    <property type="match status" value="2"/>
</dbReference>
<feature type="domain" description="Ig-like" evidence="3">
    <location>
        <begin position="1227"/>
        <end position="1308"/>
    </location>
</feature>
<dbReference type="InterPro" id="IPR006626">
    <property type="entry name" value="PbH1"/>
</dbReference>
<keyword evidence="1" id="KW-0732">Signal</keyword>
<proteinExistence type="predicted"/>
<dbReference type="STRING" id="1492898.SY85_23395"/>
<organism evidence="4 5">
    <name type="scientific">Flavisolibacter tropicus</name>
    <dbReference type="NCBI Taxonomy" id="1492898"/>
    <lineage>
        <taxon>Bacteria</taxon>
        <taxon>Pseudomonadati</taxon>
        <taxon>Bacteroidota</taxon>
        <taxon>Chitinophagia</taxon>
        <taxon>Chitinophagales</taxon>
        <taxon>Chitinophagaceae</taxon>
        <taxon>Flavisolibacter</taxon>
    </lineage>
</organism>
<protein>
    <recommendedName>
        <fullName evidence="3">Ig-like domain-containing protein</fullName>
    </recommendedName>
</protein>
<dbReference type="Pfam" id="PF13895">
    <property type="entry name" value="Ig_2"/>
    <property type="match status" value="1"/>
</dbReference>
<dbReference type="SUPFAM" id="SSF51126">
    <property type="entry name" value="Pectin lyase-like"/>
    <property type="match status" value="2"/>
</dbReference>
<dbReference type="InterPro" id="IPR011050">
    <property type="entry name" value="Pectin_lyase_fold/virulence"/>
</dbReference>
<keyword evidence="5" id="KW-1185">Reference proteome</keyword>
<dbReference type="InterPro" id="IPR026444">
    <property type="entry name" value="Secre_tail"/>
</dbReference>
<dbReference type="Pfam" id="PF18962">
    <property type="entry name" value="Por_Secre_tail"/>
    <property type="match status" value="1"/>
</dbReference>
<dbReference type="RefSeq" id="WP_066408399.1">
    <property type="nucleotide sequence ID" value="NZ_CP011390.1"/>
</dbReference>
<evidence type="ECO:0000256" key="2">
    <source>
        <dbReference type="ARBA" id="ARBA00023157"/>
    </source>
</evidence>
<dbReference type="EMBL" id="CP011390">
    <property type="protein sequence ID" value="ANE52980.1"/>
    <property type="molecule type" value="Genomic_DNA"/>
</dbReference>
<dbReference type="Proteomes" id="UP000077177">
    <property type="component" value="Chromosome"/>
</dbReference>
<dbReference type="GO" id="GO:0007156">
    <property type="term" value="P:homophilic cell adhesion via plasma membrane adhesion molecules"/>
    <property type="evidence" value="ECO:0007669"/>
    <property type="project" value="TreeGrafter"/>
</dbReference>
<reference evidence="5" key="1">
    <citation type="submission" date="2015-01" db="EMBL/GenBank/DDBJ databases">
        <title>Flavisolibacter sp./LCS9/ whole genome sequencing.</title>
        <authorList>
            <person name="Kim M.K."/>
            <person name="Srinivasan S."/>
            <person name="Lee J.-J."/>
        </authorList>
    </citation>
    <scope>NUCLEOTIDE SEQUENCE [LARGE SCALE GENOMIC DNA]</scope>
    <source>
        <strain evidence="5">LCS9</strain>
    </source>
</reference>
<dbReference type="GO" id="GO:0005886">
    <property type="term" value="C:plasma membrane"/>
    <property type="evidence" value="ECO:0007669"/>
    <property type="project" value="TreeGrafter"/>
</dbReference>
<dbReference type="NCBIfam" id="TIGR04183">
    <property type="entry name" value="Por_Secre_tail"/>
    <property type="match status" value="1"/>
</dbReference>
<dbReference type="PANTHER" id="PTHR45080">
    <property type="entry name" value="CONTACTIN 5"/>
    <property type="match status" value="1"/>
</dbReference>
<dbReference type="InterPro" id="IPR050958">
    <property type="entry name" value="Cell_Adh-Cytoskel_Orgn"/>
</dbReference>
<feature type="domain" description="Ig-like" evidence="3">
    <location>
        <begin position="1057"/>
        <end position="1144"/>
    </location>
</feature>
<dbReference type="PROSITE" id="PS50835">
    <property type="entry name" value="IG_LIKE"/>
    <property type="match status" value="3"/>
</dbReference>
<dbReference type="InterPro" id="IPR059226">
    <property type="entry name" value="Choice_anch_Q_dom"/>
</dbReference>
<dbReference type="InterPro" id="IPR041286">
    <property type="entry name" value="MBG_2"/>
</dbReference>
<keyword evidence="2" id="KW-1015">Disulfide bond</keyword>
<name>A0A172U0Y7_9BACT</name>
<dbReference type="InterPro" id="IPR012334">
    <property type="entry name" value="Pectin_lyas_fold"/>
</dbReference>
<evidence type="ECO:0000256" key="1">
    <source>
        <dbReference type="ARBA" id="ARBA00022729"/>
    </source>
</evidence>
<evidence type="ECO:0000313" key="5">
    <source>
        <dbReference type="Proteomes" id="UP000077177"/>
    </source>
</evidence>